<evidence type="ECO:0000256" key="1">
    <source>
        <dbReference type="SAM" id="Phobius"/>
    </source>
</evidence>
<keyword evidence="1" id="KW-0812">Transmembrane</keyword>
<dbReference type="AlphaFoldDB" id="A0A415PER6"/>
<dbReference type="EMBL" id="QRPK01000022">
    <property type="protein sequence ID" value="RHM11250.1"/>
    <property type="molecule type" value="Genomic_DNA"/>
</dbReference>
<reference evidence="2 3" key="1">
    <citation type="submission" date="2018-08" db="EMBL/GenBank/DDBJ databases">
        <title>A genome reference for cultivated species of the human gut microbiota.</title>
        <authorList>
            <person name="Zou Y."/>
            <person name="Xue W."/>
            <person name="Luo G."/>
        </authorList>
    </citation>
    <scope>NUCLEOTIDE SEQUENCE [LARGE SCALE GENOMIC DNA]</scope>
    <source>
        <strain evidence="2 3">AF35-6BH</strain>
    </source>
</reference>
<sequence length="254" mass="29148">MFYKLKETSNSKDSWVDVNHQSWPYISNDQMDHIYPNGGYRIIGDVGSRKESQFTLQYHDQCIDVAPYIPKLRSNEYCLGYIAVESNDFSDAYIRIIKRSNKKFLFLLLMLLLIGTGLFVGRDIWKQDEPSLDDSAISYHIEGLENKDPKNISIPLFGTIHVDSKTMKSTINLANPKGNPCYFGYRIILKERNEEIYRSKLIEPGTAIPGFKVNRKLEKGSYPSLIIVETYSLQDHSVKMNGGEMDVTLVVEEE</sequence>
<keyword evidence="1" id="KW-0472">Membrane</keyword>
<dbReference type="OrthoDB" id="1656090at2"/>
<feature type="transmembrane region" description="Helical" evidence="1">
    <location>
        <begin position="104"/>
        <end position="125"/>
    </location>
</feature>
<keyword evidence="1" id="KW-1133">Transmembrane helix</keyword>
<gene>
    <name evidence="2" type="ORF">DWZ83_05720</name>
</gene>
<keyword evidence="3" id="KW-1185">Reference proteome</keyword>
<evidence type="ECO:0000313" key="3">
    <source>
        <dbReference type="Proteomes" id="UP000284868"/>
    </source>
</evidence>
<comment type="caution">
    <text evidence="2">The sequence shown here is derived from an EMBL/GenBank/DDBJ whole genome shotgun (WGS) entry which is preliminary data.</text>
</comment>
<accession>A0A415PER6</accession>
<evidence type="ECO:0000313" key="2">
    <source>
        <dbReference type="EMBL" id="RHM11250.1"/>
    </source>
</evidence>
<dbReference type="Proteomes" id="UP000284868">
    <property type="component" value="Unassembled WGS sequence"/>
</dbReference>
<name>A0A415PER6_9FIRM</name>
<proteinExistence type="predicted"/>
<dbReference type="RefSeq" id="WP_118365557.1">
    <property type="nucleotide sequence ID" value="NZ_QRPK01000022.1"/>
</dbReference>
<organism evidence="2 3">
    <name type="scientific">Amedibacillus dolichus</name>
    <dbReference type="NCBI Taxonomy" id="31971"/>
    <lineage>
        <taxon>Bacteria</taxon>
        <taxon>Bacillati</taxon>
        <taxon>Bacillota</taxon>
        <taxon>Erysipelotrichia</taxon>
        <taxon>Erysipelotrichales</taxon>
        <taxon>Erysipelotrichaceae</taxon>
        <taxon>Amedibacillus</taxon>
    </lineage>
</organism>
<protein>
    <submittedName>
        <fullName evidence="2">Uncharacterized protein</fullName>
    </submittedName>
</protein>